<protein>
    <submittedName>
        <fullName evidence="2">Uncharacterized protein</fullName>
    </submittedName>
</protein>
<sequence>MSVYLSAVVFVVVAFTIFYLWVMRSQCFNRPSHVLLDVDDFITIRHNALSRYFTGFAMLVQKGHISKIEVSDECLTLITDGNNAIEIWLSQRFIGPNASYARTLFPEAEFTRSCT</sequence>
<dbReference type="Proteomes" id="UP000219285">
    <property type="component" value="Chromosome"/>
</dbReference>
<dbReference type="KEGG" id="apel:CA267_006490"/>
<keyword evidence="1" id="KW-0472">Membrane</keyword>
<evidence type="ECO:0000313" key="2">
    <source>
        <dbReference type="EMBL" id="QJR80445.1"/>
    </source>
</evidence>
<keyword evidence="3" id="KW-1185">Reference proteome</keyword>
<proteinExistence type="predicted"/>
<accession>A0A6M4MD00</accession>
<gene>
    <name evidence="2" type="ORF">CA267_006490</name>
</gene>
<dbReference type="AlphaFoldDB" id="A0A6M4MD00"/>
<dbReference type="EMBL" id="CP052766">
    <property type="protein sequence ID" value="QJR80445.1"/>
    <property type="molecule type" value="Genomic_DNA"/>
</dbReference>
<reference evidence="3" key="1">
    <citation type="submission" date="2014-12" db="EMBL/GenBank/DDBJ databases">
        <title>Complete genome sequence of a multi-drug resistant Klebsiella pneumoniae.</title>
        <authorList>
            <person name="Hua X."/>
            <person name="Chen Q."/>
            <person name="Li X."/>
            <person name="Feng Y."/>
            <person name="Ruan Z."/>
            <person name="Yu Y."/>
        </authorList>
    </citation>
    <scope>NUCLEOTIDE SEQUENCE [LARGE SCALE GENOMIC DNA]</scope>
    <source>
        <strain evidence="3">5.12</strain>
    </source>
</reference>
<evidence type="ECO:0000313" key="3">
    <source>
        <dbReference type="Proteomes" id="UP000219285"/>
    </source>
</evidence>
<keyword evidence="1" id="KW-1133">Transmembrane helix</keyword>
<dbReference type="OrthoDB" id="6385850at2"/>
<evidence type="ECO:0000256" key="1">
    <source>
        <dbReference type="SAM" id="Phobius"/>
    </source>
</evidence>
<name>A0A6M4MD00_9ALTE</name>
<dbReference type="RefSeq" id="WP_097349127.1">
    <property type="nucleotide sequence ID" value="NZ_CP052766.1"/>
</dbReference>
<reference evidence="2 3" key="2">
    <citation type="submission" date="2020-04" db="EMBL/GenBank/DDBJ databases">
        <title>Complete genome sequence of Alteromonas pelagimontana 5.12T.</title>
        <authorList>
            <person name="Sinha R.K."/>
            <person name="Krishnan K.P."/>
            <person name="Kurian J.P."/>
        </authorList>
    </citation>
    <scope>NUCLEOTIDE SEQUENCE [LARGE SCALE GENOMIC DNA]</scope>
    <source>
        <strain evidence="2 3">5.12</strain>
    </source>
</reference>
<feature type="transmembrane region" description="Helical" evidence="1">
    <location>
        <begin position="6"/>
        <end position="22"/>
    </location>
</feature>
<keyword evidence="1" id="KW-0812">Transmembrane</keyword>
<organism evidence="2 3">
    <name type="scientific">Alteromonas pelagimontana</name>
    <dbReference type="NCBI Taxonomy" id="1858656"/>
    <lineage>
        <taxon>Bacteria</taxon>
        <taxon>Pseudomonadati</taxon>
        <taxon>Pseudomonadota</taxon>
        <taxon>Gammaproteobacteria</taxon>
        <taxon>Alteromonadales</taxon>
        <taxon>Alteromonadaceae</taxon>
        <taxon>Alteromonas/Salinimonas group</taxon>
        <taxon>Alteromonas</taxon>
    </lineage>
</organism>